<name>E4XEL2_OIKDI</name>
<dbReference type="AlphaFoldDB" id="E4XEL2"/>
<proteinExistence type="predicted"/>
<evidence type="ECO:0000313" key="3">
    <source>
        <dbReference type="Proteomes" id="UP000001307"/>
    </source>
</evidence>
<dbReference type="PANTHER" id="PTHR14540:SF2">
    <property type="entry name" value="INTEGRATOR COMPLEX SUBUNIT 15"/>
    <property type="match status" value="1"/>
</dbReference>
<dbReference type="PANTHER" id="PTHR14540">
    <property type="entry name" value="INTEGRATOR COMPLEX SUBUNIT 15"/>
    <property type="match status" value="1"/>
</dbReference>
<dbReference type="InterPro" id="IPR027844">
    <property type="entry name" value="INTS15"/>
</dbReference>
<evidence type="ECO:0000256" key="1">
    <source>
        <dbReference type="SAM" id="MobiDB-lite"/>
    </source>
</evidence>
<evidence type="ECO:0000313" key="2">
    <source>
        <dbReference type="EMBL" id="CBY19507.1"/>
    </source>
</evidence>
<dbReference type="OrthoDB" id="10360523at2759"/>
<dbReference type="Proteomes" id="UP000001307">
    <property type="component" value="Unassembled WGS sequence"/>
</dbReference>
<accession>E4XEL2</accession>
<feature type="compositionally biased region" description="Basic residues" evidence="1">
    <location>
        <begin position="1"/>
        <end position="12"/>
    </location>
</feature>
<dbReference type="InParanoid" id="E4XEL2"/>
<protein>
    <submittedName>
        <fullName evidence="2">Uncharacterized protein</fullName>
    </submittedName>
</protein>
<reference evidence="2" key="1">
    <citation type="journal article" date="2010" name="Science">
        <title>Plasticity of animal genome architecture unmasked by rapid evolution of a pelagic tunicate.</title>
        <authorList>
            <person name="Denoeud F."/>
            <person name="Henriet S."/>
            <person name="Mungpakdee S."/>
            <person name="Aury J.M."/>
            <person name="Da Silva C."/>
            <person name="Brinkmann H."/>
            <person name="Mikhaleva J."/>
            <person name="Olsen L.C."/>
            <person name="Jubin C."/>
            <person name="Canestro C."/>
            <person name="Bouquet J.M."/>
            <person name="Danks G."/>
            <person name="Poulain J."/>
            <person name="Campsteijn C."/>
            <person name="Adamski M."/>
            <person name="Cross I."/>
            <person name="Yadetie F."/>
            <person name="Muffato M."/>
            <person name="Louis A."/>
            <person name="Butcher S."/>
            <person name="Tsagkogeorga G."/>
            <person name="Konrad A."/>
            <person name="Singh S."/>
            <person name="Jensen M.F."/>
            <person name="Cong E.H."/>
            <person name="Eikeseth-Otteraa H."/>
            <person name="Noel B."/>
            <person name="Anthouard V."/>
            <person name="Porcel B.M."/>
            <person name="Kachouri-Lafond R."/>
            <person name="Nishino A."/>
            <person name="Ugolini M."/>
            <person name="Chourrout P."/>
            <person name="Nishida H."/>
            <person name="Aasland R."/>
            <person name="Huzurbazar S."/>
            <person name="Westhof E."/>
            <person name="Delsuc F."/>
            <person name="Lehrach H."/>
            <person name="Reinhardt R."/>
            <person name="Weissenbach J."/>
            <person name="Roy S.W."/>
            <person name="Artiguenave F."/>
            <person name="Postlethwait J.H."/>
            <person name="Manak J.R."/>
            <person name="Thompson E.M."/>
            <person name="Jaillon O."/>
            <person name="Du Pasquier L."/>
            <person name="Boudinot P."/>
            <person name="Liberles D.A."/>
            <person name="Volff J.N."/>
            <person name="Philippe H."/>
            <person name="Lenhard B."/>
            <person name="Roest Crollius H."/>
            <person name="Wincker P."/>
            <person name="Chourrout D."/>
        </authorList>
    </citation>
    <scope>NUCLEOTIDE SEQUENCE [LARGE SCALE GENOMIC DNA]</scope>
</reference>
<gene>
    <name evidence="2" type="ORF">GSOID_T00008652001</name>
</gene>
<dbReference type="Pfam" id="PF14964">
    <property type="entry name" value="INTS15"/>
    <property type="match status" value="1"/>
</dbReference>
<dbReference type="FunCoup" id="E4XEL2">
    <property type="interactions" value="15"/>
</dbReference>
<organism evidence="2">
    <name type="scientific">Oikopleura dioica</name>
    <name type="common">Tunicate</name>
    <dbReference type="NCBI Taxonomy" id="34765"/>
    <lineage>
        <taxon>Eukaryota</taxon>
        <taxon>Metazoa</taxon>
        <taxon>Chordata</taxon>
        <taxon>Tunicata</taxon>
        <taxon>Appendicularia</taxon>
        <taxon>Copelata</taxon>
        <taxon>Oikopleuridae</taxon>
        <taxon>Oikopleura</taxon>
    </lineage>
</organism>
<keyword evidence="3" id="KW-1185">Reference proteome</keyword>
<feature type="region of interest" description="Disordered" evidence="1">
    <location>
        <begin position="1"/>
        <end position="29"/>
    </location>
</feature>
<dbReference type="EMBL" id="FN653042">
    <property type="protein sequence ID" value="CBY19507.1"/>
    <property type="molecule type" value="Genomic_DNA"/>
</dbReference>
<sequence>MSHHNRGHHNRTHNNQGNRPLHNRGAPGPLHQKEITVAQALASIEKFQNQFNNDQMQQDRIRESPNYKQEESLLSNNFQTALVGNAVTGVGLVKLQHADSIRAFMEEPKAHEYARFRTFEFIFRIPDHLDFENVTSMSSSHHEMRYKLLCKLMSLGICRACAGLVDNREKRDDHRYNRTLNAIALWMKINNKKIAHALAKFIFKEYCFASPAGGDLFKLALVSPRLCAMLISSWGEIYRNSLPPPLLLEIIGIWLDTEPLALFYPLYQNSNMWLSFLKPEHYIETAKYIPITGLQDLIAWSIRLALENKETDPWRYHLNLIRSIMTLSKVLNKIGQRKHELRLWPRDTIRSLVGELMQVSKQKEEQLTNDGSAKANTVMESVIDRFRHAGLS</sequence>